<dbReference type="AlphaFoldDB" id="A0A0D8X6C6"/>
<dbReference type="PANTHER" id="PTHR22897:SF26">
    <property type="entry name" value="SULFHYDRYL OXIDASE"/>
    <property type="match status" value="1"/>
</dbReference>
<protein>
    <recommendedName>
        <fullName evidence="7">Sulfhydryl oxidase</fullName>
        <ecNumber evidence="7">1.8.3.2</ecNumber>
    </recommendedName>
</protein>
<dbReference type="GO" id="GO:0000139">
    <property type="term" value="C:Golgi membrane"/>
    <property type="evidence" value="ECO:0007669"/>
    <property type="project" value="TreeGrafter"/>
</dbReference>
<dbReference type="STRING" id="29172.A0A0D8X6C6"/>
<evidence type="ECO:0000256" key="6">
    <source>
        <dbReference type="ARBA" id="ARBA00023157"/>
    </source>
</evidence>
<dbReference type="PANTHER" id="PTHR22897">
    <property type="entry name" value="QUIESCIN Q6-RELATED SULFHYDRYL OXIDASE"/>
    <property type="match status" value="1"/>
</dbReference>
<reference evidence="10" key="2">
    <citation type="journal article" date="2016" name="Sci. Rep.">
        <title>Dictyocaulus viviparus genome, variome and transcriptome elucidate lungworm biology and support future intervention.</title>
        <authorList>
            <person name="McNulty S.N."/>
            <person name="Strube C."/>
            <person name="Rosa B.A."/>
            <person name="Martin J.C."/>
            <person name="Tyagi R."/>
            <person name="Choi Y.J."/>
            <person name="Wang Q."/>
            <person name="Hallsworth Pepin K."/>
            <person name="Zhang X."/>
            <person name="Ozersky P."/>
            <person name="Wilson R.K."/>
            <person name="Sternberg P.W."/>
            <person name="Gasser R.B."/>
            <person name="Mitreva M."/>
        </authorList>
    </citation>
    <scope>NUCLEOTIDE SEQUENCE [LARGE SCALE GENOMIC DNA]</scope>
    <source>
        <strain evidence="10">HannoverDv2000</strain>
    </source>
</reference>
<evidence type="ECO:0000313" key="9">
    <source>
        <dbReference type="EMBL" id="KJH40058.1"/>
    </source>
</evidence>
<keyword evidence="7" id="KW-0812">Transmembrane</keyword>
<dbReference type="Proteomes" id="UP000053766">
    <property type="component" value="Unassembled WGS sequence"/>
</dbReference>
<keyword evidence="4 7" id="KW-0274">FAD</keyword>
<feature type="domain" description="ERV/ALR sulfhydryl oxidase" evidence="8">
    <location>
        <begin position="400"/>
        <end position="506"/>
    </location>
</feature>
<proteinExistence type="predicted"/>
<dbReference type="Gene3D" id="1.20.120.310">
    <property type="entry name" value="ERV/ALR sulfhydryl oxidase domain"/>
    <property type="match status" value="1"/>
</dbReference>
<comment type="catalytic activity">
    <reaction evidence="7">
        <text>2 R'C(R)SH + O2 = R'C(R)S-S(R)CR' + H2O2</text>
        <dbReference type="Rhea" id="RHEA:17357"/>
        <dbReference type="ChEBI" id="CHEBI:15379"/>
        <dbReference type="ChEBI" id="CHEBI:16240"/>
        <dbReference type="ChEBI" id="CHEBI:16520"/>
        <dbReference type="ChEBI" id="CHEBI:17412"/>
        <dbReference type="EC" id="1.8.3.2"/>
    </reaction>
</comment>
<dbReference type="Gene3D" id="1.20.120.1960">
    <property type="entry name" value="QSOX sulfhydryl oxidase domain"/>
    <property type="match status" value="1"/>
</dbReference>
<dbReference type="EMBL" id="KN718230">
    <property type="protein sequence ID" value="KJH40058.1"/>
    <property type="molecule type" value="Genomic_DNA"/>
</dbReference>
<evidence type="ECO:0000256" key="1">
    <source>
        <dbReference type="ARBA" id="ARBA00001974"/>
    </source>
</evidence>
<dbReference type="GO" id="GO:0016971">
    <property type="term" value="F:flavin-dependent sulfhydryl oxidase activity"/>
    <property type="evidence" value="ECO:0007669"/>
    <property type="project" value="InterPro"/>
</dbReference>
<keyword evidence="10" id="KW-1185">Reference proteome</keyword>
<dbReference type="EC" id="1.8.3.2" evidence="7"/>
<dbReference type="GO" id="GO:0005615">
    <property type="term" value="C:extracellular space"/>
    <property type="evidence" value="ECO:0007669"/>
    <property type="project" value="TreeGrafter"/>
</dbReference>
<dbReference type="SUPFAM" id="SSF69000">
    <property type="entry name" value="FAD-dependent thiol oxidase"/>
    <property type="match status" value="1"/>
</dbReference>
<sequence length="657" mass="75992">MLQLLRISPGITPPMLFLSCLEYLSVHNKRHLALWKPFVQVSVVNCADDFNMPLCREHSVNAFPTIKASSKILQDIMFIFSSTVIYFKYRALSRDDGLLYKGNKYELDQMELDVATFVQTDFDNQRHFLSEIFHPMLRSDLSKNVCTIFICCGYQMSSAFIICIICSSTSLTDIWQSASSFNFVGIVVQESPSAMAWALIINFHNDKNIRVILTRPQHPEVGKRLGSNALNRFLLFKRGEIEAMWISPEGSKWKDIENKVNELISTTQGIIAIPEKPIPNTSKALAQVPIGNITQYQVQLIDLKGALSYMLFKEPIQEIPRREIIDGKNLIALKQWTHTLSKYAPGTTPIRRLLYRIDEWLENIGRTLKVDDWNNKLNDIQLALGNPLPNKAEWLACMGSKPNLRGYPCGLWTLIHTISVEAYKTESNNPVFDPVKEVMEPFHNFIFRFLSCDECAKNFDHESKKYKLTQVSSREEMVLWFWRFHNRVNARLSGTLSEDPMFPKRQFPPSTLCAQCYDASGAFDDTQVLNFLRSYYGNIRQDSTSAVPEYQVSDYNNGKLMAAGSRHLNPKFMVHADKISTLEEAEGRLRKELDTNPLRNWKNIETYENLTAYKGRSQFYLVWLSVIAVVIIFVYCKYRRNRSKFWKTFYYHNDFKV</sequence>
<dbReference type="InterPro" id="IPR017905">
    <property type="entry name" value="ERV/ALR_sulphydryl_oxidase"/>
</dbReference>
<evidence type="ECO:0000256" key="2">
    <source>
        <dbReference type="ARBA" id="ARBA00022630"/>
    </source>
</evidence>
<dbReference type="InterPro" id="IPR040986">
    <property type="entry name" value="QSOX_FAD-bd_dom"/>
</dbReference>
<evidence type="ECO:0000256" key="3">
    <source>
        <dbReference type="ARBA" id="ARBA00022729"/>
    </source>
</evidence>
<reference evidence="9 10" key="1">
    <citation type="submission" date="2013-11" db="EMBL/GenBank/DDBJ databases">
        <title>Draft genome of the bovine lungworm Dictyocaulus viviparus.</title>
        <authorList>
            <person name="Mitreva M."/>
        </authorList>
    </citation>
    <scope>NUCLEOTIDE SEQUENCE [LARGE SCALE GENOMIC DNA]</scope>
    <source>
        <strain evidence="9 10">HannoverDv2000</strain>
    </source>
</reference>
<dbReference type="PROSITE" id="PS51257">
    <property type="entry name" value="PROKAR_LIPOPROTEIN"/>
    <property type="match status" value="1"/>
</dbReference>
<name>A0A0D8X6C6_DICVI</name>
<evidence type="ECO:0000256" key="4">
    <source>
        <dbReference type="ARBA" id="ARBA00022827"/>
    </source>
</evidence>
<dbReference type="PROSITE" id="PS51324">
    <property type="entry name" value="ERV_ALR"/>
    <property type="match status" value="1"/>
</dbReference>
<dbReference type="InterPro" id="IPR036774">
    <property type="entry name" value="ERV/ALR_sulphydryl_oxid_sf"/>
</dbReference>
<dbReference type="GO" id="GO:0003756">
    <property type="term" value="F:protein disulfide isomerase activity"/>
    <property type="evidence" value="ECO:0007669"/>
    <property type="project" value="TreeGrafter"/>
</dbReference>
<comment type="cofactor">
    <cofactor evidence="1 7">
        <name>FAD</name>
        <dbReference type="ChEBI" id="CHEBI:57692"/>
    </cofactor>
</comment>
<keyword evidence="7" id="KW-1133">Transmembrane helix</keyword>
<keyword evidence="2 7" id="KW-0285">Flavoprotein</keyword>
<keyword evidence="6" id="KW-1015">Disulfide bond</keyword>
<keyword evidence="5 7" id="KW-0560">Oxidoreductase</keyword>
<gene>
    <name evidence="9" type="ORF">DICVIV_14028</name>
</gene>
<organism evidence="9 10">
    <name type="scientific">Dictyocaulus viviparus</name>
    <name type="common">Bovine lungworm</name>
    <dbReference type="NCBI Taxonomy" id="29172"/>
    <lineage>
        <taxon>Eukaryota</taxon>
        <taxon>Metazoa</taxon>
        <taxon>Ecdysozoa</taxon>
        <taxon>Nematoda</taxon>
        <taxon>Chromadorea</taxon>
        <taxon>Rhabditida</taxon>
        <taxon>Rhabditina</taxon>
        <taxon>Rhabditomorpha</taxon>
        <taxon>Strongyloidea</taxon>
        <taxon>Metastrongylidae</taxon>
        <taxon>Dictyocaulus</taxon>
    </lineage>
</organism>
<keyword evidence="3" id="KW-0732">Signal</keyword>
<dbReference type="Pfam" id="PF04777">
    <property type="entry name" value="Evr1_Alr"/>
    <property type="match status" value="1"/>
</dbReference>
<keyword evidence="7" id="KW-0472">Membrane</keyword>
<dbReference type="OrthoDB" id="59470at2759"/>
<evidence type="ECO:0000256" key="5">
    <source>
        <dbReference type="ARBA" id="ARBA00023002"/>
    </source>
</evidence>
<dbReference type="InterPro" id="IPR039798">
    <property type="entry name" value="Sulfhydryl_oxidase"/>
</dbReference>
<dbReference type="Pfam" id="PF18371">
    <property type="entry name" value="FAD_SOX"/>
    <property type="match status" value="1"/>
</dbReference>
<evidence type="ECO:0000313" key="10">
    <source>
        <dbReference type="Proteomes" id="UP000053766"/>
    </source>
</evidence>
<evidence type="ECO:0000256" key="7">
    <source>
        <dbReference type="RuleBase" id="RU371123"/>
    </source>
</evidence>
<accession>A0A0D8X6C6</accession>
<dbReference type="GO" id="GO:0006457">
    <property type="term" value="P:protein folding"/>
    <property type="evidence" value="ECO:0007669"/>
    <property type="project" value="TreeGrafter"/>
</dbReference>
<evidence type="ECO:0000259" key="8">
    <source>
        <dbReference type="PROSITE" id="PS51324"/>
    </source>
</evidence>
<dbReference type="InterPro" id="IPR042568">
    <property type="entry name" value="QSOX_FAD-bd_sf"/>
</dbReference>
<feature type="transmembrane region" description="Helical" evidence="7">
    <location>
        <begin position="619"/>
        <end position="638"/>
    </location>
</feature>